<dbReference type="EMBL" id="JASBWT010000010">
    <property type="protein sequence ID" value="KAJ9101120.1"/>
    <property type="molecule type" value="Genomic_DNA"/>
</dbReference>
<proteinExistence type="predicted"/>
<organism evidence="1 2">
    <name type="scientific">Naganishia friedmannii</name>
    <dbReference type="NCBI Taxonomy" id="89922"/>
    <lineage>
        <taxon>Eukaryota</taxon>
        <taxon>Fungi</taxon>
        <taxon>Dikarya</taxon>
        <taxon>Basidiomycota</taxon>
        <taxon>Agaricomycotina</taxon>
        <taxon>Tremellomycetes</taxon>
        <taxon>Filobasidiales</taxon>
        <taxon>Filobasidiaceae</taxon>
        <taxon>Naganishia</taxon>
    </lineage>
</organism>
<dbReference type="Proteomes" id="UP001227268">
    <property type="component" value="Unassembled WGS sequence"/>
</dbReference>
<gene>
    <name evidence="1" type="ORF">QFC21_003338</name>
</gene>
<evidence type="ECO:0000313" key="1">
    <source>
        <dbReference type="EMBL" id="KAJ9101120.1"/>
    </source>
</evidence>
<accession>A0ACC2VPY1</accession>
<reference evidence="1" key="1">
    <citation type="submission" date="2023-04" db="EMBL/GenBank/DDBJ databases">
        <title>Draft Genome sequencing of Naganishia species isolated from polar environments using Oxford Nanopore Technology.</title>
        <authorList>
            <person name="Leo P."/>
            <person name="Venkateswaran K."/>
        </authorList>
    </citation>
    <scope>NUCLEOTIDE SEQUENCE</scope>
    <source>
        <strain evidence="1">MNA-CCFEE 5423</strain>
    </source>
</reference>
<evidence type="ECO:0000313" key="2">
    <source>
        <dbReference type="Proteomes" id="UP001227268"/>
    </source>
</evidence>
<sequence>MNDTNLHVYYLERNLSGFRKYLEGTNVLPDAPSGLAYSRSPGGPSSGPRSWTLSALSSLPTKKPDPNARDTFGRTVLHLVCSTSPGSSTYSRSFDFLATLLAHPHINVNIVDFESGYTALHRAMWSGNLRAARALLERADTDLGIKDTEGLTAMDLWNSSCAGTNPPETGAKGTDLYTWGSNRNCTLGLPDTADRALPERVNLLTKLQARLRSDSENFVSSSKSGSQHRSDNESDDSSEGDTNVHSQADDALRAKFDQVGVKQIAMSKFHTAILTTESRGNLSLSGVSGSVSRLGQRGVHSQYALVPMQDSSGLKDVQVTKVALGTDHALVVTSKGYVYSWGGNRFAQLGYVIDDGSEGFGGPSSTSAPSFANSSSSTSAEKSIVQPTPRRIIGPLKKEVIIGCAASRLSSACWTAEKGGLWTWGTNMGHLGYDKAMTSGGMQVMPRKVTGVSQGVVDVAMTDYAMACLTDSFEVIVIHHDAVIKVSFPVQRFPAGFSPYRPPSQASSKTTISRITSCGMTFGALSSLGDVFTFSLANPIDMDIKDGGKGFTVKPQMVWALRKRFTAVKDVALGSDGTVIICTHSGHVYIRQRQGNKWSYKRVQHLQRIIKVAANESGSFAAIRSDASPGKFDIDGPALAEDLLNLLPHMRREVEIPPMLISNWAAPGKLADDEDEDDEDDAVQRDIDVGGRIVSVMKSWNAIDEIHTLGTDVYLAVQGRRIPVHRFILVNRIPVFAAILQGQVPTRLQNFVSANVADMDPSQHQITFPSTSFLTVLLFMQYVYSDELVAIWDGRIQSRLQAGFGNMSYVETTPIKRELIELAESMQLDHLRAPLASTGKVTIPPTLCSVWGSFFNSSQTMGTDAHRQCDAVLKLADRKVYVSSLLLRARCPTFDAMFEDAEFTEHRRNEDGHGHIVIDLSNLKWRSLKLVLRWLHDGNDAEIFDYQHQDTLDDFLDFVFEVLAVANLLLLGRLLLACSVVIRRHVNTMNAAALAAEASFHNAQELKSSVFWYIACNLETMMENGLLDDMDIRILNDLTDFVRDRQAEKLPVTRSGLLLDMAMEKYKDWMVLQDFPEPRLRIPRDIKPKSPRLTSTAAPAAFSKSKGKSKATLSNIRASPQMTGSKMFNEELDMDDLMLPVAAPTPVSADTSSLASANSASKNSPWKSQAVEAKRVDLRSILAETKTSLPTTGKATPARSIASATPTRQVGFSPAASPVGSYQAKTPLDRAPSTWRTTPITSVQPSGLSGTSTPVRPSATPQVSFPSLAASSIMPQTKSGINATRPGALPTPGRSVSGQKPDGSQGSQATRSNVIVPTRHAAVAARKNSEPAWTIAAPFATPPPPIAISPVNYASVTVSLLEIQRREQAAQREVENQPAPMSIREIQDHERKAEEARQVEAEFERWWMEEQARLKIESRPVSDSVASSKRTKKKNPPAGNKDAKDRKDGQKAAEDRQNTASRPKGGDKKPVQQAAARATDGDKQHRKGVEQSSPSKPRKPQHNNTSTDHNPSSARPNTTRARPPFEHPNTSHIHHQDKQQQQRPVTKMNGNGPPVPDMVSRVQVTAPAFVPQQTIAPPVFNPRAVAFVPPSVAGQR</sequence>
<protein>
    <submittedName>
        <fullName evidence="1">Uncharacterized protein</fullName>
    </submittedName>
</protein>
<keyword evidence="2" id="KW-1185">Reference proteome</keyword>
<comment type="caution">
    <text evidence="1">The sequence shown here is derived from an EMBL/GenBank/DDBJ whole genome shotgun (WGS) entry which is preliminary data.</text>
</comment>
<name>A0ACC2VPY1_9TREE</name>